<dbReference type="InterPro" id="IPR003593">
    <property type="entry name" value="AAA+_ATPase"/>
</dbReference>
<dbReference type="Gene3D" id="3.40.50.300">
    <property type="entry name" value="P-loop containing nucleotide triphosphate hydrolases"/>
    <property type="match status" value="1"/>
</dbReference>
<evidence type="ECO:0000256" key="2">
    <source>
        <dbReference type="ARBA" id="ARBA00022840"/>
    </source>
</evidence>
<evidence type="ECO:0000259" key="3">
    <source>
        <dbReference type="PROSITE" id="PS50893"/>
    </source>
</evidence>
<dbReference type="AlphaFoldDB" id="A0A238U986"/>
<protein>
    <submittedName>
        <fullName evidence="4">Probably involved in regulation of translation initiation</fullName>
    </submittedName>
</protein>
<dbReference type="InterPro" id="IPR027417">
    <property type="entry name" value="P-loop_NTPase"/>
</dbReference>
<dbReference type="PANTHER" id="PTHR43158:SF2">
    <property type="entry name" value="SKFA PEPTIDE EXPORT ATP-BINDING PROTEIN SKFE"/>
    <property type="match status" value="1"/>
</dbReference>
<sequence>MKLKASNINIYFRDKQILNNVAIECNTGDIIGVFGRNGSGKSTLLKALFGTLQVSRISIKINNEIITQKDIIKRRLIGYLPQNTFLPKEKKVRTIIPLFFSKPEDQEKVFYDQKIASFENQKIGTLSIGELRYLEIVLIGQLNHPFLLLDEPFSMVEPNYIKIISDLLMKLKEKKGIIITDHYYNDVLKITNINYIIKNGEKHLVKNQSDLVKYNYLSKK</sequence>
<evidence type="ECO:0000313" key="4">
    <source>
        <dbReference type="EMBL" id="SNR15044.1"/>
    </source>
</evidence>
<dbReference type="SMART" id="SM00382">
    <property type="entry name" value="AAA"/>
    <property type="match status" value="1"/>
</dbReference>
<dbReference type="Proteomes" id="UP000215214">
    <property type="component" value="Chromosome TJEJU"/>
</dbReference>
<reference evidence="4 5" key="1">
    <citation type="submission" date="2017-07" db="EMBL/GenBank/DDBJ databases">
        <authorList>
            <person name="Sun Z.S."/>
            <person name="Albrecht U."/>
            <person name="Echele G."/>
            <person name="Lee C.C."/>
        </authorList>
    </citation>
    <scope>NUCLEOTIDE SEQUENCE [LARGE SCALE GENOMIC DNA]</scope>
    <source>
        <strain evidence="5">type strain: KCTC 22618</strain>
    </source>
</reference>
<gene>
    <name evidence="4" type="ORF">TJEJU_1307</name>
</gene>
<keyword evidence="2" id="KW-0067">ATP-binding</keyword>
<dbReference type="KEGG" id="tje:TJEJU_1307"/>
<evidence type="ECO:0000256" key="1">
    <source>
        <dbReference type="ARBA" id="ARBA00022741"/>
    </source>
</evidence>
<dbReference type="SUPFAM" id="SSF52540">
    <property type="entry name" value="P-loop containing nucleoside triphosphate hydrolases"/>
    <property type="match status" value="1"/>
</dbReference>
<feature type="domain" description="ABC transporter" evidence="3">
    <location>
        <begin position="3"/>
        <end position="217"/>
    </location>
</feature>
<dbReference type="PANTHER" id="PTHR43158">
    <property type="entry name" value="SKFA PEPTIDE EXPORT ATP-BINDING PROTEIN SKFE"/>
    <property type="match status" value="1"/>
</dbReference>
<dbReference type="GO" id="GO:0016887">
    <property type="term" value="F:ATP hydrolysis activity"/>
    <property type="evidence" value="ECO:0007669"/>
    <property type="project" value="InterPro"/>
</dbReference>
<organism evidence="4 5">
    <name type="scientific">Tenacibaculum jejuense</name>
    <dbReference type="NCBI Taxonomy" id="584609"/>
    <lineage>
        <taxon>Bacteria</taxon>
        <taxon>Pseudomonadati</taxon>
        <taxon>Bacteroidota</taxon>
        <taxon>Flavobacteriia</taxon>
        <taxon>Flavobacteriales</taxon>
        <taxon>Flavobacteriaceae</taxon>
        <taxon>Tenacibaculum</taxon>
    </lineage>
</organism>
<proteinExistence type="predicted"/>
<name>A0A238U986_9FLAO</name>
<dbReference type="InterPro" id="IPR003439">
    <property type="entry name" value="ABC_transporter-like_ATP-bd"/>
</dbReference>
<dbReference type="OrthoDB" id="9801987at2"/>
<evidence type="ECO:0000313" key="5">
    <source>
        <dbReference type="Proteomes" id="UP000215214"/>
    </source>
</evidence>
<dbReference type="PROSITE" id="PS50893">
    <property type="entry name" value="ABC_TRANSPORTER_2"/>
    <property type="match status" value="1"/>
</dbReference>
<dbReference type="Pfam" id="PF00005">
    <property type="entry name" value="ABC_tran"/>
    <property type="match status" value="1"/>
</dbReference>
<accession>A0A238U986</accession>
<dbReference type="RefSeq" id="WP_095070462.1">
    <property type="nucleotide sequence ID" value="NZ_LT899436.1"/>
</dbReference>
<keyword evidence="1" id="KW-0547">Nucleotide-binding</keyword>
<dbReference type="GO" id="GO:0005524">
    <property type="term" value="F:ATP binding"/>
    <property type="evidence" value="ECO:0007669"/>
    <property type="project" value="UniProtKB-KW"/>
</dbReference>
<dbReference type="EMBL" id="LT899436">
    <property type="protein sequence ID" value="SNR15044.1"/>
    <property type="molecule type" value="Genomic_DNA"/>
</dbReference>
<keyword evidence="5" id="KW-1185">Reference proteome</keyword>